<dbReference type="EC" id="4.2.2.29" evidence="7"/>
<dbReference type="Proteomes" id="UP001214043">
    <property type="component" value="Chromosome"/>
</dbReference>
<dbReference type="RefSeq" id="WP_274492556.1">
    <property type="nucleotide sequence ID" value="NZ_CP118166.1"/>
</dbReference>
<comment type="catalytic activity">
    <reaction evidence="7">
        <text>a peptidoglycan chain = a peptidoglycan chain with N-acetyl-1,6-anhydromuramyl-[peptide] at the reducing end + a peptidoglycan chain with N-acetylglucosamine at the non-reducing end.</text>
        <dbReference type="EC" id="4.2.2.29"/>
    </reaction>
</comment>
<proteinExistence type="inferred from homology"/>
<protein>
    <recommendedName>
        <fullName evidence="7">Endolytic murein transglycosylase</fullName>
        <ecNumber evidence="7">4.2.2.29</ecNumber>
    </recommendedName>
    <alternativeName>
        <fullName evidence="7">Peptidoglycan lytic transglycosylase</fullName>
    </alternativeName>
    <alternativeName>
        <fullName evidence="7">Peptidoglycan polymerization terminase</fullName>
    </alternativeName>
</protein>
<evidence type="ECO:0000256" key="7">
    <source>
        <dbReference type="HAMAP-Rule" id="MF_02065"/>
    </source>
</evidence>
<keyword evidence="3 7" id="KW-1133">Transmembrane helix</keyword>
<feature type="site" description="Important for catalytic activity" evidence="7">
    <location>
        <position position="213"/>
    </location>
</feature>
<evidence type="ECO:0000256" key="5">
    <source>
        <dbReference type="ARBA" id="ARBA00023239"/>
    </source>
</evidence>
<keyword evidence="1 7" id="KW-1003">Cell membrane</keyword>
<dbReference type="Gene3D" id="3.30.1490.480">
    <property type="entry name" value="Endolytic murein transglycosylase"/>
    <property type="match status" value="1"/>
</dbReference>
<gene>
    <name evidence="7 8" type="primary">mltG</name>
    <name evidence="8" type="ORF">PUV54_12340</name>
</gene>
<keyword evidence="9" id="KW-1185">Reference proteome</keyword>
<reference evidence="8" key="1">
    <citation type="submission" date="2023-02" db="EMBL/GenBank/DDBJ databases">
        <title>Genome sequence of Hyphococcus flavus.</title>
        <authorList>
            <person name="Rong J.-C."/>
            <person name="Zhao Q."/>
            <person name="Yi M."/>
            <person name="Wu J.-Y."/>
        </authorList>
    </citation>
    <scope>NUCLEOTIDE SEQUENCE</scope>
    <source>
        <strain evidence="8">MCCC 1K03223</strain>
    </source>
</reference>
<comment type="function">
    <text evidence="7">Functions as a peptidoglycan terminase that cleaves nascent peptidoglycan strands endolytically to terminate their elongation.</text>
</comment>
<dbReference type="PANTHER" id="PTHR30518">
    <property type="entry name" value="ENDOLYTIC MUREIN TRANSGLYCOSYLASE"/>
    <property type="match status" value="1"/>
</dbReference>
<evidence type="ECO:0000256" key="1">
    <source>
        <dbReference type="ARBA" id="ARBA00022475"/>
    </source>
</evidence>
<keyword evidence="4 7" id="KW-0472">Membrane</keyword>
<dbReference type="CDD" id="cd08010">
    <property type="entry name" value="MltG_like"/>
    <property type="match status" value="1"/>
</dbReference>
<dbReference type="AlphaFoldDB" id="A0AAE9ZD29"/>
<dbReference type="GO" id="GO:0008932">
    <property type="term" value="F:lytic endotransglycosylase activity"/>
    <property type="evidence" value="ECO:0007669"/>
    <property type="project" value="UniProtKB-UniRule"/>
</dbReference>
<evidence type="ECO:0000313" key="8">
    <source>
        <dbReference type="EMBL" id="WDI30742.1"/>
    </source>
</evidence>
<dbReference type="NCBIfam" id="TIGR00247">
    <property type="entry name" value="endolytic transglycosylase MltG"/>
    <property type="match status" value="1"/>
</dbReference>
<evidence type="ECO:0000256" key="2">
    <source>
        <dbReference type="ARBA" id="ARBA00022692"/>
    </source>
</evidence>
<evidence type="ECO:0000256" key="6">
    <source>
        <dbReference type="ARBA" id="ARBA00023316"/>
    </source>
</evidence>
<evidence type="ECO:0000313" key="9">
    <source>
        <dbReference type="Proteomes" id="UP001214043"/>
    </source>
</evidence>
<dbReference type="GO" id="GO:0005886">
    <property type="term" value="C:plasma membrane"/>
    <property type="evidence" value="ECO:0007669"/>
    <property type="project" value="UniProtKB-UniRule"/>
</dbReference>
<sequence>MKCRKQRGGAVKSFLLFLVGLFLLSAIALGAGGYLGYRMAVNDGPLQENTIVLLKSGSAVSTIADELHDAGAIEHPELFVAAVRLRQQQNEVKAGEYEIPARASVLEIIDMLVEGKSILHYFTAAEGLTTAQILRAINDNEILTGEVTLEIAEGALLPETYAFHRGDTRDQVLQRMMTAQDALINALWDERATELPFSTPAEALILASIVEKETAVPEERDRIAAVFVNRLKRGMRLESDPTIIYGLTQGEPLGRGLRQSELRGETPYNTYVIRGLPPTPIANPGGASIEAVLNPADTEDLFFVADGTGGHAFATNLRDHERNVAQWRRIERELRAQQQAE</sequence>
<evidence type="ECO:0000256" key="4">
    <source>
        <dbReference type="ARBA" id="ARBA00023136"/>
    </source>
</evidence>
<dbReference type="Gene3D" id="3.30.160.60">
    <property type="entry name" value="Classic Zinc Finger"/>
    <property type="match status" value="1"/>
</dbReference>
<keyword evidence="5 7" id="KW-0456">Lyase</keyword>
<dbReference type="GO" id="GO:0071555">
    <property type="term" value="P:cell wall organization"/>
    <property type="evidence" value="ECO:0007669"/>
    <property type="project" value="UniProtKB-KW"/>
</dbReference>
<dbReference type="KEGG" id="hfl:PUV54_12340"/>
<keyword evidence="2 7" id="KW-0812">Transmembrane</keyword>
<organism evidence="8 9">
    <name type="scientific">Hyphococcus flavus</name>
    <dbReference type="NCBI Taxonomy" id="1866326"/>
    <lineage>
        <taxon>Bacteria</taxon>
        <taxon>Pseudomonadati</taxon>
        <taxon>Pseudomonadota</taxon>
        <taxon>Alphaproteobacteria</taxon>
        <taxon>Parvularculales</taxon>
        <taxon>Parvularculaceae</taxon>
        <taxon>Hyphococcus</taxon>
    </lineage>
</organism>
<dbReference type="EMBL" id="CP118166">
    <property type="protein sequence ID" value="WDI30742.1"/>
    <property type="molecule type" value="Genomic_DNA"/>
</dbReference>
<keyword evidence="6 7" id="KW-0961">Cell wall biogenesis/degradation</keyword>
<accession>A0AAE9ZD29</accession>
<dbReference type="InterPro" id="IPR003770">
    <property type="entry name" value="MLTG-like"/>
</dbReference>
<evidence type="ECO:0000256" key="3">
    <source>
        <dbReference type="ARBA" id="ARBA00022989"/>
    </source>
</evidence>
<comment type="similarity">
    <text evidence="7">Belongs to the transglycosylase MltG family.</text>
</comment>
<dbReference type="Pfam" id="PF02618">
    <property type="entry name" value="YceG"/>
    <property type="match status" value="1"/>
</dbReference>
<dbReference type="PANTHER" id="PTHR30518:SF2">
    <property type="entry name" value="ENDOLYTIC MUREIN TRANSGLYCOSYLASE"/>
    <property type="match status" value="1"/>
</dbReference>
<keyword evidence="7" id="KW-0997">Cell inner membrane</keyword>
<name>A0AAE9ZD29_9PROT</name>
<dbReference type="HAMAP" id="MF_02065">
    <property type="entry name" value="MltG"/>
    <property type="match status" value="1"/>
</dbReference>
<dbReference type="GO" id="GO:0009252">
    <property type="term" value="P:peptidoglycan biosynthetic process"/>
    <property type="evidence" value="ECO:0007669"/>
    <property type="project" value="UniProtKB-UniRule"/>
</dbReference>